<evidence type="ECO:0000313" key="1">
    <source>
        <dbReference type="EMBL" id="KAI8526672.1"/>
    </source>
</evidence>
<organism evidence="1 2">
    <name type="scientific">Rhododendron molle</name>
    <name type="common">Chinese azalea</name>
    <name type="synonym">Azalea mollis</name>
    <dbReference type="NCBI Taxonomy" id="49168"/>
    <lineage>
        <taxon>Eukaryota</taxon>
        <taxon>Viridiplantae</taxon>
        <taxon>Streptophyta</taxon>
        <taxon>Embryophyta</taxon>
        <taxon>Tracheophyta</taxon>
        <taxon>Spermatophyta</taxon>
        <taxon>Magnoliopsida</taxon>
        <taxon>eudicotyledons</taxon>
        <taxon>Gunneridae</taxon>
        <taxon>Pentapetalae</taxon>
        <taxon>asterids</taxon>
        <taxon>Ericales</taxon>
        <taxon>Ericaceae</taxon>
        <taxon>Ericoideae</taxon>
        <taxon>Rhodoreae</taxon>
        <taxon>Rhododendron</taxon>
    </lineage>
</organism>
<gene>
    <name evidence="1" type="ORF">RHMOL_Rhmol12G0014000</name>
</gene>
<comment type="caution">
    <text evidence="1">The sequence shown here is derived from an EMBL/GenBank/DDBJ whole genome shotgun (WGS) entry which is preliminary data.</text>
</comment>
<proteinExistence type="predicted"/>
<accession>A0ACC0LDL4</accession>
<name>A0ACC0LDL4_RHOML</name>
<keyword evidence="2" id="KW-1185">Reference proteome</keyword>
<dbReference type="EMBL" id="CM046399">
    <property type="protein sequence ID" value="KAI8526672.1"/>
    <property type="molecule type" value="Genomic_DNA"/>
</dbReference>
<sequence>MYSTSLFNAGKISVSELWSIFKALIFDAVAGMSSADLTDAVSKIDKDGDGAIELQCFTAFHCRERNPQPIFEENRIHPATFAFRTIFISEKQSNALLPRLQTHAVSAYVSHTNASTPTSTDVSLASLPFHTDTLLSFHLLKAKVPIPVFDSRSRFHIGNCSPHLQLQMDASERYHYNPTLKWNPRVEEYFIKAYGADHFTRISKALTSPSCYSCIRVNTLQSTSDAIIEKLSSALTGIRQQSGTDGTNQSDTHAEYLIGPDHKESHIPPTSYDLKKAYLAVSGSAQNYHVSKCQLPGLDYVVFVKGSGPHTVNYGYAQDKPPKEVIVSRKCAEAVLRGAQVYVPGVLGCSAHVEKGDVVAVSVAVEQPGQDGGWVVGITRGTVLQGSHIGKTSSLICSGNRITISMNVFVVCSFNLDSWELRFHFTMLSVNKNGDPYFLERKGLYIGQGTTIMSRAGMFRVLKGTAVDVNDRVFKLPSFHDVLEGEIFLQNLPSIVTAHVLEPQQGEKILDMCAAPGGKTTAIAILMKDKGEVVAVDRSHNKVLDIQKLAAEMGLNCITTYKLDALKAVRQRSESNDMHTSSFVAQEGSDKDSTGNANFNNEQATQTTKACNAVLQKSIQGHINGRGRSHCLGGRVEKAEGFYPNSFDRVLLDAPCSALGLRPRLFAGEETIEGLRNHAKYQRKMFDQAVQLVRPGGVIVYSTSTQRERENEDEEERSRSKQRRRRTKMNEEENDEDQNDRRCTINPGENEALVRYALDSYKFLSLALQNMALIGASKDDREGVEERWNGFGTNVLFVDGSFSSSLSKASLILVPVKVFMAEKHPNVGGPGLLGGCQLSDGSIEEWLRPGEEDLVQRFDPSSPLDTIGFFIAKFNVGPKDD</sequence>
<dbReference type="Proteomes" id="UP001062846">
    <property type="component" value="Chromosome 12"/>
</dbReference>
<evidence type="ECO:0000313" key="2">
    <source>
        <dbReference type="Proteomes" id="UP001062846"/>
    </source>
</evidence>
<reference evidence="1" key="1">
    <citation type="submission" date="2022-02" db="EMBL/GenBank/DDBJ databases">
        <title>Plant Genome Project.</title>
        <authorList>
            <person name="Zhang R.-G."/>
        </authorList>
    </citation>
    <scope>NUCLEOTIDE SEQUENCE</scope>
    <source>
        <strain evidence="1">AT1</strain>
    </source>
</reference>
<protein>
    <submittedName>
        <fullName evidence="1">Uncharacterized protein</fullName>
    </submittedName>
</protein>